<dbReference type="HOGENOM" id="CLU_2470294_0_0_1"/>
<keyword evidence="2" id="KW-1185">Reference proteome</keyword>
<protein>
    <submittedName>
        <fullName evidence="1">Uncharacterized protein</fullName>
    </submittedName>
</protein>
<sequence length="88" mass="9954">MIPSRWYIDNQKDKDAAAETCCFVNTEAAQNFSGVVFTPNPSTVPTTVTNALRCAAKKKVKYGEVWDLRDRQLNFLLNLTVIMKWLVG</sequence>
<evidence type="ECO:0000313" key="1">
    <source>
        <dbReference type="EMBL" id="EXX67425.1"/>
    </source>
</evidence>
<name>A0A015JJT3_RHIIW</name>
<proteinExistence type="predicted"/>
<dbReference type="AlphaFoldDB" id="A0A015JJT3"/>
<dbReference type="Proteomes" id="UP000022910">
    <property type="component" value="Unassembled WGS sequence"/>
</dbReference>
<organism evidence="1 2">
    <name type="scientific">Rhizophagus irregularis (strain DAOM 197198w)</name>
    <name type="common">Glomus intraradices</name>
    <dbReference type="NCBI Taxonomy" id="1432141"/>
    <lineage>
        <taxon>Eukaryota</taxon>
        <taxon>Fungi</taxon>
        <taxon>Fungi incertae sedis</taxon>
        <taxon>Mucoromycota</taxon>
        <taxon>Glomeromycotina</taxon>
        <taxon>Glomeromycetes</taxon>
        <taxon>Glomerales</taxon>
        <taxon>Glomeraceae</taxon>
        <taxon>Rhizophagus</taxon>
    </lineage>
</organism>
<dbReference type="OrthoDB" id="2424227at2759"/>
<evidence type="ECO:0000313" key="2">
    <source>
        <dbReference type="Proteomes" id="UP000022910"/>
    </source>
</evidence>
<dbReference type="EMBL" id="JEMT01017756">
    <property type="protein sequence ID" value="EXX67425.1"/>
    <property type="molecule type" value="Genomic_DNA"/>
</dbReference>
<comment type="caution">
    <text evidence="1">The sequence shown here is derived from an EMBL/GenBank/DDBJ whole genome shotgun (WGS) entry which is preliminary data.</text>
</comment>
<accession>A0A015JJT3</accession>
<reference evidence="1 2" key="1">
    <citation type="submission" date="2014-02" db="EMBL/GenBank/DDBJ databases">
        <title>Single nucleus genome sequencing reveals high similarity among nuclei of an endomycorrhizal fungus.</title>
        <authorList>
            <person name="Lin K."/>
            <person name="Geurts R."/>
            <person name="Zhang Z."/>
            <person name="Limpens E."/>
            <person name="Saunders D.G."/>
            <person name="Mu D."/>
            <person name="Pang E."/>
            <person name="Cao H."/>
            <person name="Cha H."/>
            <person name="Lin T."/>
            <person name="Zhou Q."/>
            <person name="Shang Y."/>
            <person name="Li Y."/>
            <person name="Ivanov S."/>
            <person name="Sharma T."/>
            <person name="Velzen R.V."/>
            <person name="Ruijter N.D."/>
            <person name="Aanen D.K."/>
            <person name="Win J."/>
            <person name="Kamoun S."/>
            <person name="Bisseling T."/>
            <person name="Huang S."/>
        </authorList>
    </citation>
    <scope>NUCLEOTIDE SEQUENCE [LARGE SCALE GENOMIC DNA]</scope>
    <source>
        <strain evidence="2">DAOM197198w</strain>
    </source>
</reference>
<gene>
    <name evidence="1" type="ORF">RirG_114510</name>
</gene>